<dbReference type="AlphaFoldDB" id="A0A939EKR4"/>
<dbReference type="EMBL" id="JAFLNF010000001">
    <property type="protein sequence ID" value="MBO0344263.1"/>
    <property type="molecule type" value="Genomic_DNA"/>
</dbReference>
<dbReference type="SMART" id="SM00903">
    <property type="entry name" value="Flavin_Reduct"/>
    <property type="match status" value="1"/>
</dbReference>
<gene>
    <name evidence="2" type="ORF">J0X15_03425</name>
</gene>
<sequence length="202" mass="21948">MFFEPRTGHSLPHDPFRAIVAPRPIGWISSVSADGVVNLAPYSFFNAIAGNPPMVMFASEGIKDSITNVQASGEFVVNLATKALADRMNETSRAHPANVNEFEAAGLTMVESRMISAPRVAETPAALECKVTQILPLKDLNGDAGERVMAIAEVVGVHIDEAYLTEGLFDMVKAGTIARCGYWDYQLTTELFNMPRPDLPNH</sequence>
<dbReference type="Gene3D" id="2.30.110.10">
    <property type="entry name" value="Electron Transport, Fmn-binding Protein, Chain A"/>
    <property type="match status" value="1"/>
</dbReference>
<dbReference type="Proteomes" id="UP000664779">
    <property type="component" value="Unassembled WGS sequence"/>
</dbReference>
<dbReference type="InterPro" id="IPR002563">
    <property type="entry name" value="Flavin_Rdtase-like_dom"/>
</dbReference>
<dbReference type="GO" id="GO:0016646">
    <property type="term" value="F:oxidoreductase activity, acting on the CH-NH group of donors, NAD or NADP as acceptor"/>
    <property type="evidence" value="ECO:0007669"/>
    <property type="project" value="UniProtKB-ARBA"/>
</dbReference>
<dbReference type="RefSeq" id="WP_206938194.1">
    <property type="nucleotide sequence ID" value="NZ_JAFLNF010000001.1"/>
</dbReference>
<dbReference type="SUPFAM" id="SSF50475">
    <property type="entry name" value="FMN-binding split barrel"/>
    <property type="match status" value="1"/>
</dbReference>
<dbReference type="InterPro" id="IPR012349">
    <property type="entry name" value="Split_barrel_FMN-bd"/>
</dbReference>
<proteinExistence type="predicted"/>
<evidence type="ECO:0000313" key="3">
    <source>
        <dbReference type="Proteomes" id="UP000664779"/>
    </source>
</evidence>
<protein>
    <submittedName>
        <fullName evidence="2">Flavin reductase family protein</fullName>
    </submittedName>
</protein>
<comment type="caution">
    <text evidence="2">The sequence shown here is derived from an EMBL/GenBank/DDBJ whole genome shotgun (WGS) entry which is preliminary data.</text>
</comment>
<name>A0A939EKR4_9HYPH</name>
<dbReference type="GO" id="GO:0010181">
    <property type="term" value="F:FMN binding"/>
    <property type="evidence" value="ECO:0007669"/>
    <property type="project" value="InterPro"/>
</dbReference>
<evidence type="ECO:0000313" key="2">
    <source>
        <dbReference type="EMBL" id="MBO0344263.1"/>
    </source>
</evidence>
<organism evidence="2 3">
    <name type="scientific">Roseibium limicola</name>
    <dbReference type="NCBI Taxonomy" id="2816037"/>
    <lineage>
        <taxon>Bacteria</taxon>
        <taxon>Pseudomonadati</taxon>
        <taxon>Pseudomonadota</taxon>
        <taxon>Alphaproteobacteria</taxon>
        <taxon>Hyphomicrobiales</taxon>
        <taxon>Stappiaceae</taxon>
        <taxon>Roseibium</taxon>
    </lineage>
</organism>
<accession>A0A939EKR4</accession>
<keyword evidence="3" id="KW-1185">Reference proteome</keyword>
<dbReference type="PANTHER" id="PTHR43812">
    <property type="entry name" value="BLR2425 PROTEIN"/>
    <property type="match status" value="1"/>
</dbReference>
<reference evidence="2" key="1">
    <citation type="submission" date="2021-03" db="EMBL/GenBank/DDBJ databases">
        <title>Roseibium sp. CAU 1637 isolated from Incheon.</title>
        <authorList>
            <person name="Kim W."/>
        </authorList>
    </citation>
    <scope>NUCLEOTIDE SEQUENCE</scope>
    <source>
        <strain evidence="2">CAU 1637</strain>
    </source>
</reference>
<feature type="domain" description="Flavin reductase like" evidence="1">
    <location>
        <begin position="18"/>
        <end position="171"/>
    </location>
</feature>
<evidence type="ECO:0000259" key="1">
    <source>
        <dbReference type="SMART" id="SM00903"/>
    </source>
</evidence>
<dbReference type="PANTHER" id="PTHR43812:SF2">
    <property type="entry name" value="FLAVIN REDUCTASE LIKE DOMAIN-CONTAINING PROTEIN"/>
    <property type="match status" value="1"/>
</dbReference>
<dbReference type="Pfam" id="PF01613">
    <property type="entry name" value="Flavin_Reduct"/>
    <property type="match status" value="1"/>
</dbReference>